<dbReference type="EMBL" id="FN653360">
    <property type="protein sequence ID" value="CBY14847.1"/>
    <property type="molecule type" value="Genomic_DNA"/>
</dbReference>
<dbReference type="AlphaFoldDB" id="E4XYY5"/>
<dbReference type="Proteomes" id="UP000001307">
    <property type="component" value="Unassembled WGS sequence"/>
</dbReference>
<proteinExistence type="predicted"/>
<dbReference type="InParanoid" id="E4XYY5"/>
<gene>
    <name evidence="1" type="ORF">GSOID_T00009933001</name>
</gene>
<feature type="non-terminal residue" evidence="1">
    <location>
        <position position="1"/>
    </location>
</feature>
<evidence type="ECO:0000313" key="1">
    <source>
        <dbReference type="EMBL" id="CBY14847.1"/>
    </source>
</evidence>
<organism evidence="1">
    <name type="scientific">Oikopleura dioica</name>
    <name type="common">Tunicate</name>
    <dbReference type="NCBI Taxonomy" id="34765"/>
    <lineage>
        <taxon>Eukaryota</taxon>
        <taxon>Metazoa</taxon>
        <taxon>Chordata</taxon>
        <taxon>Tunicata</taxon>
        <taxon>Appendicularia</taxon>
        <taxon>Copelata</taxon>
        <taxon>Oikopleuridae</taxon>
        <taxon>Oikopleura</taxon>
    </lineage>
</organism>
<reference evidence="1" key="1">
    <citation type="journal article" date="2010" name="Science">
        <title>Plasticity of animal genome architecture unmasked by rapid evolution of a pelagic tunicate.</title>
        <authorList>
            <person name="Denoeud F."/>
            <person name="Henriet S."/>
            <person name="Mungpakdee S."/>
            <person name="Aury J.M."/>
            <person name="Da Silva C."/>
            <person name="Brinkmann H."/>
            <person name="Mikhaleva J."/>
            <person name="Olsen L.C."/>
            <person name="Jubin C."/>
            <person name="Canestro C."/>
            <person name="Bouquet J.M."/>
            <person name="Danks G."/>
            <person name="Poulain J."/>
            <person name="Campsteijn C."/>
            <person name="Adamski M."/>
            <person name="Cross I."/>
            <person name="Yadetie F."/>
            <person name="Muffato M."/>
            <person name="Louis A."/>
            <person name="Butcher S."/>
            <person name="Tsagkogeorga G."/>
            <person name="Konrad A."/>
            <person name="Singh S."/>
            <person name="Jensen M.F."/>
            <person name="Cong E.H."/>
            <person name="Eikeseth-Otteraa H."/>
            <person name="Noel B."/>
            <person name="Anthouard V."/>
            <person name="Porcel B.M."/>
            <person name="Kachouri-Lafond R."/>
            <person name="Nishino A."/>
            <person name="Ugolini M."/>
            <person name="Chourrout P."/>
            <person name="Nishida H."/>
            <person name="Aasland R."/>
            <person name="Huzurbazar S."/>
            <person name="Westhof E."/>
            <person name="Delsuc F."/>
            <person name="Lehrach H."/>
            <person name="Reinhardt R."/>
            <person name="Weissenbach J."/>
            <person name="Roy S.W."/>
            <person name="Artiguenave F."/>
            <person name="Postlethwait J.H."/>
            <person name="Manak J.R."/>
            <person name="Thompson E.M."/>
            <person name="Jaillon O."/>
            <person name="Du Pasquier L."/>
            <person name="Boudinot P."/>
            <person name="Liberles D.A."/>
            <person name="Volff J.N."/>
            <person name="Philippe H."/>
            <person name="Lenhard B."/>
            <person name="Roest Crollius H."/>
            <person name="Wincker P."/>
            <person name="Chourrout D."/>
        </authorList>
    </citation>
    <scope>NUCLEOTIDE SEQUENCE [LARGE SCALE GENOMIC DNA]</scope>
</reference>
<sequence length="44" mass="5381">YFGAIRYHEYYNLDQYNDKNNYNIDDDTLQIITNFADFFANAFE</sequence>
<protein>
    <submittedName>
        <fullName evidence="1">Uncharacterized protein</fullName>
    </submittedName>
</protein>
<name>E4XYY5_OIKDI</name>
<accession>E4XYY5</accession>
<keyword evidence="2" id="KW-1185">Reference proteome</keyword>
<evidence type="ECO:0000313" key="2">
    <source>
        <dbReference type="Proteomes" id="UP000001307"/>
    </source>
</evidence>